<feature type="signal peptide" evidence="1">
    <location>
        <begin position="1"/>
        <end position="21"/>
    </location>
</feature>
<dbReference type="Proteomes" id="UP000288212">
    <property type="component" value="Unassembled WGS sequence"/>
</dbReference>
<dbReference type="AlphaFoldDB" id="A0A432VYF6"/>
<protein>
    <submittedName>
        <fullName evidence="2">Uncharacterized protein</fullName>
    </submittedName>
</protein>
<gene>
    <name evidence="2" type="ORF">CWE06_01865</name>
</gene>
<accession>A0A432VYF6</accession>
<dbReference type="EMBL" id="PIPI01000001">
    <property type="protein sequence ID" value="RUO21625.1"/>
    <property type="molecule type" value="Genomic_DNA"/>
</dbReference>
<proteinExistence type="predicted"/>
<feature type="chain" id="PRO_5019394357" evidence="1">
    <location>
        <begin position="22"/>
        <end position="100"/>
    </location>
</feature>
<keyword evidence="1" id="KW-0732">Signal</keyword>
<dbReference type="RefSeq" id="WP_126790620.1">
    <property type="nucleotide sequence ID" value="NZ_PIPI01000001.1"/>
</dbReference>
<comment type="caution">
    <text evidence="2">The sequence shown here is derived from an EMBL/GenBank/DDBJ whole genome shotgun (WGS) entry which is preliminary data.</text>
</comment>
<evidence type="ECO:0000313" key="2">
    <source>
        <dbReference type="EMBL" id="RUO21625.1"/>
    </source>
</evidence>
<evidence type="ECO:0000313" key="3">
    <source>
        <dbReference type="Proteomes" id="UP000288212"/>
    </source>
</evidence>
<organism evidence="2 3">
    <name type="scientific">Aliidiomarina haloalkalitolerans</name>
    <dbReference type="NCBI Taxonomy" id="859059"/>
    <lineage>
        <taxon>Bacteria</taxon>
        <taxon>Pseudomonadati</taxon>
        <taxon>Pseudomonadota</taxon>
        <taxon>Gammaproteobacteria</taxon>
        <taxon>Alteromonadales</taxon>
        <taxon>Idiomarinaceae</taxon>
        <taxon>Aliidiomarina</taxon>
    </lineage>
</organism>
<reference evidence="2 3" key="1">
    <citation type="journal article" date="2011" name="Front. Microbiol.">
        <title>Genomic signatures of strain selection and enhancement in Bacillus atrophaeus var. globigii, a historical biowarfare simulant.</title>
        <authorList>
            <person name="Gibbons H.S."/>
            <person name="Broomall S.M."/>
            <person name="McNew L.A."/>
            <person name="Daligault H."/>
            <person name="Chapman C."/>
            <person name="Bruce D."/>
            <person name="Karavis M."/>
            <person name="Krepps M."/>
            <person name="McGregor P.A."/>
            <person name="Hong C."/>
            <person name="Park K.H."/>
            <person name="Akmal A."/>
            <person name="Feldman A."/>
            <person name="Lin J.S."/>
            <person name="Chang W.E."/>
            <person name="Higgs B.W."/>
            <person name="Demirev P."/>
            <person name="Lindquist J."/>
            <person name="Liem A."/>
            <person name="Fochler E."/>
            <person name="Read T.D."/>
            <person name="Tapia R."/>
            <person name="Johnson S."/>
            <person name="Bishop-Lilly K.A."/>
            <person name="Detter C."/>
            <person name="Han C."/>
            <person name="Sozhamannan S."/>
            <person name="Rosenzweig C.N."/>
            <person name="Skowronski E.W."/>
        </authorList>
    </citation>
    <scope>NUCLEOTIDE SEQUENCE [LARGE SCALE GENOMIC DNA]</scope>
    <source>
        <strain evidence="2 3">AK5</strain>
    </source>
</reference>
<name>A0A432VYF6_9GAMM</name>
<sequence length="100" mass="10896">MARHLLLLTLLSWLSLPSASAAHDSAWEQVGGKQLSALHTALTSECFTPSEQETEDYDETLPASERKSVAVVVDQLFTTSTGYANNQYSDNTIRGPPQLS</sequence>
<keyword evidence="3" id="KW-1185">Reference proteome</keyword>
<evidence type="ECO:0000256" key="1">
    <source>
        <dbReference type="SAM" id="SignalP"/>
    </source>
</evidence>